<comment type="caution">
    <text evidence="2">The sequence shown here is derived from an EMBL/GenBank/DDBJ whole genome shotgun (WGS) entry which is preliminary data.</text>
</comment>
<reference evidence="2 3" key="1">
    <citation type="submission" date="2018-04" db="EMBL/GenBank/DDBJ databases">
        <title>Altererythrobacter sp. HME9302 genome sequencing and assembly.</title>
        <authorList>
            <person name="Kang H."/>
            <person name="Kim H."/>
            <person name="Joh K."/>
        </authorList>
    </citation>
    <scope>NUCLEOTIDE SEQUENCE [LARGE SCALE GENOMIC DNA]</scope>
    <source>
        <strain evidence="2 3">HME9302</strain>
    </source>
</reference>
<evidence type="ECO:0000313" key="2">
    <source>
        <dbReference type="EMBL" id="RDC59022.1"/>
    </source>
</evidence>
<name>A0A369Q3D0_9SPHN</name>
<dbReference type="InterPro" id="IPR036206">
    <property type="entry name" value="ThiamineP_synth_sf"/>
</dbReference>
<dbReference type="OrthoDB" id="8446047at2"/>
<dbReference type="Gene3D" id="3.20.20.70">
    <property type="entry name" value="Aldolase class I"/>
    <property type="match status" value="1"/>
</dbReference>
<dbReference type="AlphaFoldDB" id="A0A369Q3D0"/>
<accession>A0A369Q3D0</accession>
<dbReference type="EMBL" id="QBKA01000002">
    <property type="protein sequence ID" value="RDC59022.1"/>
    <property type="molecule type" value="Genomic_DNA"/>
</dbReference>
<dbReference type="GO" id="GO:0004789">
    <property type="term" value="F:thiamine-phosphate diphosphorylase activity"/>
    <property type="evidence" value="ECO:0007669"/>
    <property type="project" value="UniProtKB-EC"/>
</dbReference>
<protein>
    <submittedName>
        <fullName evidence="2">Thiamine phosphate synthase</fullName>
        <ecNumber evidence="2">2.5.1.3</ecNumber>
    </submittedName>
</protein>
<sequence>MPRQFLPRIWLMTDARNDAVLERAITRLPRGSGVVFRHYHLAEEARRQRFSEISAIARAHGHAVVLSGPASLAVRWKADGTYGTPDMLGGSDGLLTLATAHNRSELRAAARAGADAAFLSPVFSTRSHPNGTSLGPARFRLLARHAGLPVIALGGMTRMRARLLGHPHWAAIDGLS</sequence>
<dbReference type="Pfam" id="PF02581">
    <property type="entry name" value="TMP-TENI"/>
    <property type="match status" value="1"/>
</dbReference>
<dbReference type="CDD" id="cd00564">
    <property type="entry name" value="TMP_TenI"/>
    <property type="match status" value="1"/>
</dbReference>
<feature type="domain" description="Thiamine phosphate synthase/TenI" evidence="1">
    <location>
        <begin position="19"/>
        <end position="161"/>
    </location>
</feature>
<gene>
    <name evidence="2" type="primary">thiE</name>
    <name evidence="2" type="ORF">HME9302_00199</name>
</gene>
<dbReference type="Proteomes" id="UP000253727">
    <property type="component" value="Unassembled WGS sequence"/>
</dbReference>
<dbReference type="GO" id="GO:0009228">
    <property type="term" value="P:thiamine biosynthetic process"/>
    <property type="evidence" value="ECO:0007669"/>
    <property type="project" value="UniProtKB-KW"/>
</dbReference>
<organism evidence="2 3">
    <name type="scientific">Alteripontixanthobacter maritimus</name>
    <dbReference type="NCBI Taxonomy" id="2161824"/>
    <lineage>
        <taxon>Bacteria</taxon>
        <taxon>Pseudomonadati</taxon>
        <taxon>Pseudomonadota</taxon>
        <taxon>Alphaproteobacteria</taxon>
        <taxon>Sphingomonadales</taxon>
        <taxon>Erythrobacteraceae</taxon>
        <taxon>Alteripontixanthobacter</taxon>
    </lineage>
</organism>
<evidence type="ECO:0000259" key="1">
    <source>
        <dbReference type="Pfam" id="PF02581"/>
    </source>
</evidence>
<evidence type="ECO:0000313" key="3">
    <source>
        <dbReference type="Proteomes" id="UP000253727"/>
    </source>
</evidence>
<proteinExistence type="predicted"/>
<dbReference type="EC" id="2.5.1.3" evidence="2"/>
<dbReference type="RefSeq" id="WP_115365449.1">
    <property type="nucleotide sequence ID" value="NZ_QBKA01000002.1"/>
</dbReference>
<keyword evidence="3" id="KW-1185">Reference proteome</keyword>
<keyword evidence="2" id="KW-0808">Transferase</keyword>
<dbReference type="SUPFAM" id="SSF51391">
    <property type="entry name" value="Thiamin phosphate synthase"/>
    <property type="match status" value="1"/>
</dbReference>
<dbReference type="InterPro" id="IPR022998">
    <property type="entry name" value="ThiamineP_synth_TenI"/>
</dbReference>
<dbReference type="InterPro" id="IPR013785">
    <property type="entry name" value="Aldolase_TIM"/>
</dbReference>